<feature type="transmembrane region" description="Helical" evidence="11">
    <location>
        <begin position="84"/>
        <end position="101"/>
    </location>
</feature>
<keyword evidence="5 11" id="KW-0812">Transmembrane</keyword>
<evidence type="ECO:0000256" key="1">
    <source>
        <dbReference type="ARBA" id="ARBA00002536"/>
    </source>
</evidence>
<comment type="similarity">
    <text evidence="3 10">Belongs to the cytochrome c oxidase bacterial subunit CtaF family.</text>
</comment>
<feature type="transmembrane region" description="Helical" evidence="11">
    <location>
        <begin position="107"/>
        <end position="125"/>
    </location>
</feature>
<keyword evidence="6 10" id="KW-1278">Translocase</keyword>
<dbReference type="Pfam" id="PF12270">
    <property type="entry name" value="Cyt_c_ox_IV"/>
    <property type="match status" value="1"/>
</dbReference>
<dbReference type="Proteomes" id="UP001596139">
    <property type="component" value="Unassembled WGS sequence"/>
</dbReference>
<evidence type="ECO:0000256" key="6">
    <source>
        <dbReference type="ARBA" id="ARBA00022967"/>
    </source>
</evidence>
<evidence type="ECO:0000256" key="5">
    <source>
        <dbReference type="ARBA" id="ARBA00022692"/>
    </source>
</evidence>
<evidence type="ECO:0000256" key="10">
    <source>
        <dbReference type="PIRNR" id="PIRNR017385"/>
    </source>
</evidence>
<accession>A0ABW1MI77</accession>
<organism evidence="12 13">
    <name type="scientific">Streptomyces ochraceiscleroticus</name>
    <dbReference type="NCBI Taxonomy" id="47761"/>
    <lineage>
        <taxon>Bacteria</taxon>
        <taxon>Bacillati</taxon>
        <taxon>Actinomycetota</taxon>
        <taxon>Actinomycetes</taxon>
        <taxon>Kitasatosporales</taxon>
        <taxon>Streptomycetaceae</taxon>
        <taxon>Streptomyces</taxon>
    </lineage>
</organism>
<dbReference type="InterPro" id="IPR021050">
    <property type="entry name" value="Cyt_c_oxidase_su4_actinobac"/>
</dbReference>
<keyword evidence="7 11" id="KW-1133">Transmembrane helix</keyword>
<evidence type="ECO:0000256" key="8">
    <source>
        <dbReference type="ARBA" id="ARBA00023136"/>
    </source>
</evidence>
<evidence type="ECO:0000256" key="3">
    <source>
        <dbReference type="ARBA" id="ARBA00006870"/>
    </source>
</evidence>
<evidence type="ECO:0000256" key="2">
    <source>
        <dbReference type="ARBA" id="ARBA00004651"/>
    </source>
</evidence>
<evidence type="ECO:0000313" key="13">
    <source>
        <dbReference type="Proteomes" id="UP001596139"/>
    </source>
</evidence>
<comment type="function">
    <text evidence="1 10">Part of cytochrome c oxidase, its function is unknown.</text>
</comment>
<evidence type="ECO:0000256" key="7">
    <source>
        <dbReference type="ARBA" id="ARBA00022989"/>
    </source>
</evidence>
<sequence>MKTEALLFAGVAGFFAITAGFYGRYGHDPAGTSVLIVACLMAALVAFFLAVQYRRRGRRAQDRRDAEVADTAGPLDFFPPASPWPLVVAAGFTVIALGVVFGLWLALLGAGVLALGVFEMVFQYAGRQDRQDR</sequence>
<name>A0ABW1MI77_9ACTN</name>
<dbReference type="PIRSF" id="PIRSF017385">
    <property type="entry name" value="CtaF"/>
    <property type="match status" value="1"/>
</dbReference>
<comment type="caution">
    <text evidence="12">The sequence shown here is derived from an EMBL/GenBank/DDBJ whole genome shotgun (WGS) entry which is preliminary data.</text>
</comment>
<evidence type="ECO:0000256" key="11">
    <source>
        <dbReference type="SAM" id="Phobius"/>
    </source>
</evidence>
<gene>
    <name evidence="12" type="ORF">ACFP4F_13235</name>
</gene>
<comment type="subunit">
    <text evidence="10">Associates with subunits I, II and III to form cytochrome c oxidase.</text>
</comment>
<comment type="subcellular location">
    <subcellularLocation>
        <location evidence="2">Cell membrane</location>
        <topology evidence="2">Multi-pass membrane protein</topology>
    </subcellularLocation>
</comment>
<keyword evidence="13" id="KW-1185">Reference proteome</keyword>
<keyword evidence="8 10" id="KW-0472">Membrane</keyword>
<feature type="transmembrane region" description="Helical" evidence="11">
    <location>
        <begin position="30"/>
        <end position="51"/>
    </location>
</feature>
<reference evidence="13" key="1">
    <citation type="journal article" date="2019" name="Int. J. Syst. Evol. Microbiol.">
        <title>The Global Catalogue of Microorganisms (GCM) 10K type strain sequencing project: providing services to taxonomists for standard genome sequencing and annotation.</title>
        <authorList>
            <consortium name="The Broad Institute Genomics Platform"/>
            <consortium name="The Broad Institute Genome Sequencing Center for Infectious Disease"/>
            <person name="Wu L."/>
            <person name="Ma J."/>
        </authorList>
    </citation>
    <scope>NUCLEOTIDE SEQUENCE [LARGE SCALE GENOMIC DNA]</scope>
    <source>
        <strain evidence="13">CGMCC 1.15180</strain>
    </source>
</reference>
<dbReference type="EMBL" id="JBHSPX010000004">
    <property type="protein sequence ID" value="MFC6063514.1"/>
    <property type="molecule type" value="Genomic_DNA"/>
</dbReference>
<dbReference type="EC" id="7.1.1.9" evidence="10"/>
<evidence type="ECO:0000256" key="4">
    <source>
        <dbReference type="ARBA" id="ARBA00022475"/>
    </source>
</evidence>
<dbReference type="RefSeq" id="WP_031057678.1">
    <property type="nucleotide sequence ID" value="NZ_JBHSPX010000004.1"/>
</dbReference>
<evidence type="ECO:0000256" key="9">
    <source>
        <dbReference type="ARBA" id="ARBA00047816"/>
    </source>
</evidence>
<evidence type="ECO:0000313" key="12">
    <source>
        <dbReference type="EMBL" id="MFC6063514.1"/>
    </source>
</evidence>
<keyword evidence="4 10" id="KW-1003">Cell membrane</keyword>
<protein>
    <recommendedName>
        <fullName evidence="10">Cytochrome c oxidase polypeptide 4</fullName>
        <ecNumber evidence="10">7.1.1.9</ecNumber>
    </recommendedName>
    <alternativeName>
        <fullName evidence="10">Cytochrome aa3 subunit 4</fullName>
    </alternativeName>
    <alternativeName>
        <fullName evidence="10">Cytochrome c oxidase polypeptide IV</fullName>
    </alternativeName>
</protein>
<proteinExistence type="inferred from homology"/>
<comment type="catalytic activity">
    <reaction evidence="9 10">
        <text>4 Fe(II)-[cytochrome c] + O2 + 8 H(+)(in) = 4 Fe(III)-[cytochrome c] + 2 H2O + 4 H(+)(out)</text>
        <dbReference type="Rhea" id="RHEA:11436"/>
        <dbReference type="Rhea" id="RHEA-COMP:10350"/>
        <dbReference type="Rhea" id="RHEA-COMP:14399"/>
        <dbReference type="ChEBI" id="CHEBI:15377"/>
        <dbReference type="ChEBI" id="CHEBI:15378"/>
        <dbReference type="ChEBI" id="CHEBI:15379"/>
        <dbReference type="ChEBI" id="CHEBI:29033"/>
        <dbReference type="ChEBI" id="CHEBI:29034"/>
        <dbReference type="EC" id="7.1.1.9"/>
    </reaction>
</comment>